<dbReference type="SUPFAM" id="SSF48613">
    <property type="entry name" value="Heme oxygenase-like"/>
    <property type="match status" value="1"/>
</dbReference>
<evidence type="ECO:0000256" key="1">
    <source>
        <dbReference type="ARBA" id="ARBA00001881"/>
    </source>
</evidence>
<gene>
    <name evidence="11" type="primary">tenA</name>
    <name evidence="11" type="ORF">ELQ35_07565</name>
</gene>
<evidence type="ECO:0000256" key="2">
    <source>
        <dbReference type="ARBA" id="ARBA00004948"/>
    </source>
</evidence>
<dbReference type="Pfam" id="PF03070">
    <property type="entry name" value="TENA_THI-4"/>
    <property type="match status" value="1"/>
</dbReference>
<dbReference type="CDD" id="cd19366">
    <property type="entry name" value="TenA_C_BhTenA-like"/>
    <property type="match status" value="1"/>
</dbReference>
<keyword evidence="12" id="KW-1185">Reference proteome</keyword>
<evidence type="ECO:0000256" key="5">
    <source>
        <dbReference type="ARBA" id="ARBA00012684"/>
    </source>
</evidence>
<dbReference type="EC" id="3.5.99.2" evidence="5 9"/>
<name>A0A3S0W8V4_9BACI</name>
<dbReference type="PANTHER" id="PTHR43198:SF2">
    <property type="entry name" value="SI:CH1073-67J19.1-RELATED"/>
    <property type="match status" value="1"/>
</dbReference>
<evidence type="ECO:0000313" key="11">
    <source>
        <dbReference type="EMBL" id="RUQ30196.1"/>
    </source>
</evidence>
<dbReference type="Gene3D" id="1.20.910.10">
    <property type="entry name" value="Heme oxygenase-like"/>
    <property type="match status" value="1"/>
</dbReference>
<evidence type="ECO:0000256" key="6">
    <source>
        <dbReference type="ARBA" id="ARBA00013647"/>
    </source>
</evidence>
<evidence type="ECO:0000313" key="12">
    <source>
        <dbReference type="Proteomes" id="UP000267430"/>
    </source>
</evidence>
<protein>
    <recommendedName>
        <fullName evidence="6 9">Aminopyrimidine aminohydrolase</fullName>
        <ecNumber evidence="5 9">3.5.99.2</ecNumber>
    </recommendedName>
</protein>
<keyword evidence="9" id="KW-0378">Hydrolase</keyword>
<evidence type="ECO:0000256" key="8">
    <source>
        <dbReference type="ARBA" id="ARBA00048337"/>
    </source>
</evidence>
<dbReference type="NCBIfam" id="TIGR04306">
    <property type="entry name" value="salvage_TenA"/>
    <property type="match status" value="1"/>
</dbReference>
<evidence type="ECO:0000256" key="3">
    <source>
        <dbReference type="ARBA" id="ARBA00010264"/>
    </source>
</evidence>
<dbReference type="Proteomes" id="UP000267430">
    <property type="component" value="Unassembled WGS sequence"/>
</dbReference>
<dbReference type="GO" id="GO:0009229">
    <property type="term" value="P:thiamine diphosphate biosynthetic process"/>
    <property type="evidence" value="ECO:0007669"/>
    <property type="project" value="UniProtKB-UniPathway"/>
</dbReference>
<dbReference type="AlphaFoldDB" id="A0A3S0W8V4"/>
<comment type="catalytic activity">
    <reaction evidence="1 9">
        <text>4-amino-5-aminomethyl-2-methylpyrimidine + H2O = 4-amino-5-hydroxymethyl-2-methylpyrimidine + NH4(+)</text>
        <dbReference type="Rhea" id="RHEA:31799"/>
        <dbReference type="ChEBI" id="CHEBI:15377"/>
        <dbReference type="ChEBI" id="CHEBI:16892"/>
        <dbReference type="ChEBI" id="CHEBI:28938"/>
        <dbReference type="ChEBI" id="CHEBI:63416"/>
        <dbReference type="EC" id="3.5.99.2"/>
    </reaction>
</comment>
<organism evidence="11 12">
    <name type="scientific">Peribacillus cavernae</name>
    <dbReference type="NCBI Taxonomy" id="1674310"/>
    <lineage>
        <taxon>Bacteria</taxon>
        <taxon>Bacillati</taxon>
        <taxon>Bacillota</taxon>
        <taxon>Bacilli</taxon>
        <taxon>Bacillales</taxon>
        <taxon>Bacillaceae</taxon>
        <taxon>Peribacillus</taxon>
    </lineage>
</organism>
<proteinExistence type="inferred from homology"/>
<accession>A0A3S0W8V4</accession>
<evidence type="ECO:0000256" key="9">
    <source>
        <dbReference type="RuleBase" id="RU363093"/>
    </source>
</evidence>
<dbReference type="GO" id="GO:0009228">
    <property type="term" value="P:thiamine biosynthetic process"/>
    <property type="evidence" value="ECO:0007669"/>
    <property type="project" value="UniProtKB-KW"/>
</dbReference>
<evidence type="ECO:0000259" key="10">
    <source>
        <dbReference type="Pfam" id="PF03070"/>
    </source>
</evidence>
<dbReference type="InterPro" id="IPR016084">
    <property type="entry name" value="Haem_Oase-like_multi-hlx"/>
</dbReference>
<comment type="caution">
    <text evidence="11">The sequence shown here is derived from an EMBL/GenBank/DDBJ whole genome shotgun (WGS) entry which is preliminary data.</text>
</comment>
<sequence length="228" mass="26539">MNSKTKSFTERVFQSAAPIWEKNHLHPFVQGIGNGTLPEDIFIFYMKQDYVYLIEYARLFAMGAAKANTLDTMAKFSQNLHETVHFEMELHRQYAAEFGISRKELELTVPSPINLAYTGYMLNAAYSGTLTDLVACLLPCAWDYREIGLLLKAQNGDTILSNRYEKWIHMYSSNEFISMSQWLIELMDNLTKGLPEGELSRLEKHFLTTSRLEFLFWESMYRQDSWPI</sequence>
<dbReference type="InterPro" id="IPR027574">
    <property type="entry name" value="Thiaminase_II"/>
</dbReference>
<comment type="function">
    <text evidence="9">Catalyzes an amino-pyrimidine hydrolysis reaction at the C5' of the pyrimidine moiety of thiamine compounds, a reaction that is part of a thiamine salvage pathway.</text>
</comment>
<dbReference type="GO" id="GO:0005829">
    <property type="term" value="C:cytosol"/>
    <property type="evidence" value="ECO:0007669"/>
    <property type="project" value="TreeGrafter"/>
</dbReference>
<dbReference type="InterPro" id="IPR004305">
    <property type="entry name" value="Thiaminase-2/PQQC"/>
</dbReference>
<comment type="similarity">
    <text evidence="3 9">Belongs to the TenA family.</text>
</comment>
<dbReference type="UniPathway" id="UPA00060"/>
<comment type="catalytic activity">
    <reaction evidence="8 9">
        <text>thiamine + H2O = 5-(2-hydroxyethyl)-4-methylthiazole + 4-amino-5-hydroxymethyl-2-methylpyrimidine + H(+)</text>
        <dbReference type="Rhea" id="RHEA:17509"/>
        <dbReference type="ChEBI" id="CHEBI:15377"/>
        <dbReference type="ChEBI" id="CHEBI:15378"/>
        <dbReference type="ChEBI" id="CHEBI:16892"/>
        <dbReference type="ChEBI" id="CHEBI:17957"/>
        <dbReference type="ChEBI" id="CHEBI:18385"/>
        <dbReference type="EC" id="3.5.99.2"/>
    </reaction>
</comment>
<comment type="subunit">
    <text evidence="4">Homotetramer.</text>
</comment>
<dbReference type="OrthoDB" id="34166at2"/>
<dbReference type="PANTHER" id="PTHR43198">
    <property type="entry name" value="BIFUNCTIONAL TH2 PROTEIN"/>
    <property type="match status" value="1"/>
</dbReference>
<keyword evidence="7 9" id="KW-0784">Thiamine biosynthesis</keyword>
<comment type="pathway">
    <text evidence="2 9">Cofactor biosynthesis; thiamine diphosphate biosynthesis.</text>
</comment>
<reference evidence="11 12" key="1">
    <citation type="submission" date="2018-12" db="EMBL/GenBank/DDBJ databases">
        <title>Bacillus chawlae sp. nov., Bacillus glennii sp. nov., and Bacillus saganii sp. nov. Isolated from the Vehicle Assembly Building at Kennedy Space Center where the Viking Spacecraft were Assembled.</title>
        <authorList>
            <person name="Seuylemezian A."/>
            <person name="Vaishampayan P."/>
        </authorList>
    </citation>
    <scope>NUCLEOTIDE SEQUENCE [LARGE SCALE GENOMIC DNA]</scope>
    <source>
        <strain evidence="11 12">L5</strain>
    </source>
</reference>
<dbReference type="InterPro" id="IPR050967">
    <property type="entry name" value="Thiamine_Salvage_TenA"/>
</dbReference>
<evidence type="ECO:0000256" key="7">
    <source>
        <dbReference type="ARBA" id="ARBA00022977"/>
    </source>
</evidence>
<feature type="domain" description="Thiaminase-2/PQQC" evidence="10">
    <location>
        <begin position="15"/>
        <end position="222"/>
    </location>
</feature>
<dbReference type="GO" id="GO:0050334">
    <property type="term" value="F:thiaminase activity"/>
    <property type="evidence" value="ECO:0007669"/>
    <property type="project" value="UniProtKB-EC"/>
</dbReference>
<evidence type="ECO:0000256" key="4">
    <source>
        <dbReference type="ARBA" id="ARBA00011881"/>
    </source>
</evidence>
<dbReference type="EMBL" id="RYZZ01000007">
    <property type="protein sequence ID" value="RUQ30196.1"/>
    <property type="molecule type" value="Genomic_DNA"/>
</dbReference>
<dbReference type="RefSeq" id="WP_126864218.1">
    <property type="nucleotide sequence ID" value="NZ_JAUSTX010000001.1"/>
</dbReference>